<evidence type="ECO:0000313" key="2">
    <source>
        <dbReference type="EMBL" id="GAA1604577.1"/>
    </source>
</evidence>
<comment type="caution">
    <text evidence="2">The sequence shown here is derived from an EMBL/GenBank/DDBJ whole genome shotgun (WGS) entry which is preliminary data.</text>
</comment>
<feature type="region of interest" description="Disordered" evidence="1">
    <location>
        <begin position="251"/>
        <end position="354"/>
    </location>
</feature>
<proteinExistence type="predicted"/>
<feature type="compositionally biased region" description="Pro residues" evidence="1">
    <location>
        <begin position="316"/>
        <end position="330"/>
    </location>
</feature>
<gene>
    <name evidence="2" type="ORF">GCM10009804_71070</name>
</gene>
<dbReference type="EMBL" id="BAAAPH010000035">
    <property type="protein sequence ID" value="GAA1604577.1"/>
    <property type="molecule type" value="Genomic_DNA"/>
</dbReference>
<protein>
    <submittedName>
        <fullName evidence="2">Uncharacterized protein</fullName>
    </submittedName>
</protein>
<keyword evidence="3" id="KW-1185">Reference proteome</keyword>
<sequence length="354" mass="37742">MLAAADHSAWNGRVVESTGAMLGLAHWDGTLYLDREAIIDPLHHLYAHAGETQSAATLIRYRESLATLLHEHAHFLGPTNATQEAAREAFVKPGSRQLEEGVTEAWAQDHLDAYIRHLGIDKAAPGITSIQAPGYYAAFVPAVRTLTTDLESRNNLAPGELLALLNRQTAAGQLPLLVALTYNSTRLPDLEPPDTPTRSRLESILRSGLAHLDNFEFAPPEAATASSLTTAHQLLDHLHQEIQSAESAYTFSPHLPAIPPPTHTAPAALPSPTHTALPSPTHVAAPSPTHADAPSPTHTAVPSPTHTALSGVAPPTHRPTPPSPTTPPPRAAVSHHPSTGTRPKRPTPNHLQPN</sequence>
<reference evidence="2 3" key="1">
    <citation type="journal article" date="2019" name="Int. J. Syst. Evol. Microbiol.">
        <title>The Global Catalogue of Microorganisms (GCM) 10K type strain sequencing project: providing services to taxonomists for standard genome sequencing and annotation.</title>
        <authorList>
            <consortium name="The Broad Institute Genomics Platform"/>
            <consortium name="The Broad Institute Genome Sequencing Center for Infectious Disease"/>
            <person name="Wu L."/>
            <person name="Ma J."/>
        </authorList>
    </citation>
    <scope>NUCLEOTIDE SEQUENCE [LARGE SCALE GENOMIC DNA]</scope>
    <source>
        <strain evidence="2 3">JCM 15572</strain>
    </source>
</reference>
<feature type="compositionally biased region" description="Low complexity" evidence="1">
    <location>
        <begin position="264"/>
        <end position="278"/>
    </location>
</feature>
<name>A0ABN2EDS1_9ACTN</name>
<evidence type="ECO:0000313" key="3">
    <source>
        <dbReference type="Proteomes" id="UP001501705"/>
    </source>
</evidence>
<organism evidence="2 3">
    <name type="scientific">Kribbella hippodromi</name>
    <dbReference type="NCBI Taxonomy" id="434347"/>
    <lineage>
        <taxon>Bacteria</taxon>
        <taxon>Bacillati</taxon>
        <taxon>Actinomycetota</taxon>
        <taxon>Actinomycetes</taxon>
        <taxon>Propionibacteriales</taxon>
        <taxon>Kribbellaceae</taxon>
        <taxon>Kribbella</taxon>
    </lineage>
</organism>
<accession>A0ABN2EDS1</accession>
<evidence type="ECO:0000256" key="1">
    <source>
        <dbReference type="SAM" id="MobiDB-lite"/>
    </source>
</evidence>
<feature type="compositionally biased region" description="Polar residues" evidence="1">
    <location>
        <begin position="296"/>
        <end position="308"/>
    </location>
</feature>
<dbReference type="Proteomes" id="UP001501705">
    <property type="component" value="Unassembled WGS sequence"/>
</dbReference>